<evidence type="ECO:0008006" key="5">
    <source>
        <dbReference type="Google" id="ProtNLM"/>
    </source>
</evidence>
<dbReference type="AlphaFoldDB" id="A0AB33ADV1"/>
<proteinExistence type="predicted"/>
<reference evidence="3 4" key="1">
    <citation type="journal article" date="2013" name="Genome Announc.">
        <title>Complete Genome Sequence of Mycobacterium massiliense Clinical Strain Asan 50594, Belonging to the Type II Genotype.</title>
        <authorList>
            <person name="Kim B.J."/>
            <person name="Kim B.R."/>
            <person name="Hong S.H."/>
            <person name="Seok S.H."/>
            <person name="Kook Y.H."/>
            <person name="Kim B.J."/>
        </authorList>
    </citation>
    <scope>NUCLEOTIDE SEQUENCE [LARGE SCALE GENOMIC DNA]</scope>
    <source>
        <strain evidence="3 4">50594</strain>
    </source>
</reference>
<dbReference type="KEGG" id="mabb:MASS_3402"/>
<keyword evidence="2" id="KW-0812">Transmembrane</keyword>
<feature type="coiled-coil region" evidence="1">
    <location>
        <begin position="78"/>
        <end position="112"/>
    </location>
</feature>
<gene>
    <name evidence="3" type="ORF">MASS_3402</name>
</gene>
<keyword evidence="1" id="KW-0175">Coiled coil</keyword>
<keyword evidence="2" id="KW-1133">Transmembrane helix</keyword>
<evidence type="ECO:0000256" key="1">
    <source>
        <dbReference type="SAM" id="Coils"/>
    </source>
</evidence>
<evidence type="ECO:0000313" key="3">
    <source>
        <dbReference type="EMBL" id="AGM30004.1"/>
    </source>
</evidence>
<feature type="transmembrane region" description="Helical" evidence="2">
    <location>
        <begin position="6"/>
        <end position="24"/>
    </location>
</feature>
<dbReference type="Proteomes" id="UP000013961">
    <property type="component" value="Chromosome"/>
</dbReference>
<evidence type="ECO:0000256" key="2">
    <source>
        <dbReference type="SAM" id="Phobius"/>
    </source>
</evidence>
<keyword evidence="2" id="KW-0472">Membrane</keyword>
<organism evidence="3 4">
    <name type="scientific">Mycobacteroides abscessus subsp. bolletii 50594</name>
    <dbReference type="NCBI Taxonomy" id="1303024"/>
    <lineage>
        <taxon>Bacteria</taxon>
        <taxon>Bacillati</taxon>
        <taxon>Actinomycetota</taxon>
        <taxon>Actinomycetes</taxon>
        <taxon>Mycobacteriales</taxon>
        <taxon>Mycobacteriaceae</taxon>
        <taxon>Mycobacteroides</taxon>
        <taxon>Mycobacteroides abscessus</taxon>
    </lineage>
</organism>
<accession>A0AB33ADV1</accession>
<feature type="transmembrane region" description="Helical" evidence="2">
    <location>
        <begin position="139"/>
        <end position="155"/>
    </location>
</feature>
<dbReference type="RefSeq" id="WP_016343063.1">
    <property type="nucleotide sequence ID" value="NC_021282.1"/>
</dbReference>
<name>A0AB33ADV1_9MYCO</name>
<protein>
    <recommendedName>
        <fullName evidence="5">Bacteriophage protein</fullName>
    </recommendedName>
</protein>
<evidence type="ECO:0000313" key="4">
    <source>
        <dbReference type="Proteomes" id="UP000013961"/>
    </source>
</evidence>
<sequence>MELAGFLIQVIGALFTAVGLLIAWERVSNRSAQWRKGIGAFINGLLVRPKRGSGDNVITPQGAVITVAGGTPEVIVEPDGLERRLKQLEDESKKLQNRVRKTEKAVKRIDQAVDDVDSTINAALAKLVNDDNLIKVSDIRLALIGLGISFIGFVIEHGPLLQRVFCAAQ</sequence>
<dbReference type="EMBL" id="CP004374">
    <property type="protein sequence ID" value="AGM30004.1"/>
    <property type="molecule type" value="Genomic_DNA"/>
</dbReference>